<sequence>MTMTGKAWVVAAAFLGLGGAVAHLAGALGPSRVHRLRREGVTVPALVRYRASGEEDTASSRRPLLWLVTRSEGR</sequence>
<dbReference type="Proteomes" id="UP001600424">
    <property type="component" value="Unassembled WGS sequence"/>
</dbReference>
<comment type="caution">
    <text evidence="1">The sequence shown here is derived from an EMBL/GenBank/DDBJ whole genome shotgun (WGS) entry which is preliminary data.</text>
</comment>
<dbReference type="RefSeq" id="WP_386251238.1">
    <property type="nucleotide sequence ID" value="NZ_JBHTRV010000035.1"/>
</dbReference>
<gene>
    <name evidence="1" type="ORF">ACFQ63_33205</name>
</gene>
<accession>A0ABW6J4Q2</accession>
<organism evidence="1 2">
    <name type="scientific">Streptomyces wedmorensis</name>
    <dbReference type="NCBI Taxonomy" id="43759"/>
    <lineage>
        <taxon>Bacteria</taxon>
        <taxon>Bacillati</taxon>
        <taxon>Actinomycetota</taxon>
        <taxon>Actinomycetes</taxon>
        <taxon>Kitasatosporales</taxon>
        <taxon>Streptomycetaceae</taxon>
        <taxon>Streptomyces</taxon>
    </lineage>
</organism>
<protein>
    <submittedName>
        <fullName evidence="1">Uncharacterized protein</fullName>
    </submittedName>
</protein>
<evidence type="ECO:0000313" key="2">
    <source>
        <dbReference type="Proteomes" id="UP001600424"/>
    </source>
</evidence>
<evidence type="ECO:0000313" key="1">
    <source>
        <dbReference type="EMBL" id="MFE5984539.1"/>
    </source>
</evidence>
<keyword evidence="2" id="KW-1185">Reference proteome</keyword>
<reference evidence="1 2" key="1">
    <citation type="submission" date="2024-09" db="EMBL/GenBank/DDBJ databases">
        <title>The Natural Products Discovery Center: Release of the First 8490 Sequenced Strains for Exploring Actinobacteria Biosynthetic Diversity.</title>
        <authorList>
            <person name="Kalkreuter E."/>
            <person name="Kautsar S.A."/>
            <person name="Yang D."/>
            <person name="Bader C.D."/>
            <person name="Teijaro C.N."/>
            <person name="Fluegel L."/>
            <person name="Davis C.M."/>
            <person name="Simpson J.R."/>
            <person name="Lauterbach L."/>
            <person name="Steele A.D."/>
            <person name="Gui C."/>
            <person name="Meng S."/>
            <person name="Li G."/>
            <person name="Viehrig K."/>
            <person name="Ye F."/>
            <person name="Su P."/>
            <person name="Kiefer A.F."/>
            <person name="Nichols A."/>
            <person name="Cepeda A.J."/>
            <person name="Yan W."/>
            <person name="Fan B."/>
            <person name="Jiang Y."/>
            <person name="Adhikari A."/>
            <person name="Zheng C.-J."/>
            <person name="Schuster L."/>
            <person name="Cowan T.M."/>
            <person name="Smanski M.J."/>
            <person name="Chevrette M.G."/>
            <person name="De Carvalho L.P.S."/>
            <person name="Shen B."/>
        </authorList>
    </citation>
    <scope>NUCLEOTIDE SEQUENCE [LARGE SCALE GENOMIC DNA]</scope>
    <source>
        <strain evidence="1 2">NPDC056472</strain>
    </source>
</reference>
<dbReference type="EMBL" id="JBHTRV010000035">
    <property type="protein sequence ID" value="MFE5984539.1"/>
    <property type="molecule type" value="Genomic_DNA"/>
</dbReference>
<proteinExistence type="predicted"/>
<name>A0ABW6J4Q2_STRWE</name>